<comment type="caution">
    <text evidence="2">The sequence shown here is derived from an EMBL/GenBank/DDBJ whole genome shotgun (WGS) entry which is preliminary data.</text>
</comment>
<dbReference type="Pfam" id="PF05935">
    <property type="entry name" value="Arylsulfotrans"/>
    <property type="match status" value="1"/>
</dbReference>
<dbReference type="Gene3D" id="2.60.40.3100">
    <property type="entry name" value="Arylsulphate sulphotransferase monomer, N-terminal domain"/>
    <property type="match status" value="1"/>
</dbReference>
<sequence>MAVKYSFQDHLINRQAEAEAAMLKQFEEGHYTLQNPLVVYNAYLVNPLSAVVCFETEEEVAVEVTVLGKTPQANMGHTFPKAKKHVLPIVGLYSDYQNKVEIREYRGDSNVITIDVPDVFDGKKVIYSMDTTPEYLQDNVILVSPAGEDLAVAFDYAGDARWHMNVPCVFDVKRLKNGNLLMGSSRVIQMPYYMSGLYEISPCGKIYKEFRVPGGYHHDEVEMEDGNIICLTEDLRSETVEDMCVLLDRNTGEILKTWDYKDFLDPNTVSHSGSWSAHDWFHNNAVWYDKNTNSLTFSGRHIDSMVNIDYETGKLNWIIGDPAGWPQEMVDKYFFKPIGNNFEWQYEQHANLITPDGDVMCFDNHHYGHKEVERDQFYTANNSYSRGVRYRINTKDMTIEQVWQYGKDRGAEFFSPYICNVEYYNEGHYLVHSGGIAYDQDGNPSEALGAFAKNMGGRLESITVEICDNKKMLDLHVPGNYYRAEKLKLYSDGINLELGKGQILGQMGVTKEMETDIPLENSGEMLPERCNARIEDEIDRFTFFSRFEKGQLVMLLLEQGDEVHRYFISTTAVSHLAMCCGTFLDSDERNTRTSINKAGLKGTYDVRVIVDDKKYETGVQITC</sequence>
<dbReference type="GO" id="GO:0004062">
    <property type="term" value="F:aryl sulfotransferase activity"/>
    <property type="evidence" value="ECO:0007669"/>
    <property type="project" value="InterPro"/>
</dbReference>
<dbReference type="InterPro" id="IPR038477">
    <property type="entry name" value="ASST_N_sf"/>
</dbReference>
<evidence type="ECO:0000313" key="2">
    <source>
        <dbReference type="EMBL" id="HIX51788.1"/>
    </source>
</evidence>
<organism evidence="2 3">
    <name type="scientific">Candidatus Lachnoclostridium stercoripullorum</name>
    <dbReference type="NCBI Taxonomy" id="2838635"/>
    <lineage>
        <taxon>Bacteria</taxon>
        <taxon>Bacillati</taxon>
        <taxon>Bacillota</taxon>
        <taxon>Clostridia</taxon>
        <taxon>Lachnospirales</taxon>
        <taxon>Lachnospiraceae</taxon>
    </lineage>
</organism>
<dbReference type="PANTHER" id="PTHR35340:SF10">
    <property type="entry name" value="CYTOPLASMIC PROTEIN"/>
    <property type="match status" value="1"/>
</dbReference>
<dbReference type="InterPro" id="IPR035391">
    <property type="entry name" value="Arylsulfotran_N"/>
</dbReference>
<dbReference type="InterPro" id="IPR010262">
    <property type="entry name" value="Arylsulfotransferase_bact"/>
</dbReference>
<reference evidence="2" key="2">
    <citation type="submission" date="2021-04" db="EMBL/GenBank/DDBJ databases">
        <authorList>
            <person name="Gilroy R."/>
        </authorList>
    </citation>
    <scope>NUCLEOTIDE SEQUENCE</scope>
    <source>
        <strain evidence="2">ChiGjej4B4-12881</strain>
    </source>
</reference>
<dbReference type="EMBL" id="DXEU01000056">
    <property type="protein sequence ID" value="HIX51788.1"/>
    <property type="molecule type" value="Genomic_DNA"/>
</dbReference>
<dbReference type="InterPro" id="IPR053143">
    <property type="entry name" value="Arylsulfate_ST"/>
</dbReference>
<name>A0A9D2AVU1_9FIRM</name>
<dbReference type="AlphaFoldDB" id="A0A9D2AVU1"/>
<accession>A0A9D2AVU1</accession>
<feature type="domain" description="Arylsulfotransferase N-terminal" evidence="1">
    <location>
        <begin position="37"/>
        <end position="109"/>
    </location>
</feature>
<dbReference type="Pfam" id="PF17425">
    <property type="entry name" value="Arylsulfotran_N"/>
    <property type="match status" value="1"/>
</dbReference>
<reference evidence="2" key="1">
    <citation type="journal article" date="2021" name="PeerJ">
        <title>Extensive microbial diversity within the chicken gut microbiome revealed by metagenomics and culture.</title>
        <authorList>
            <person name="Gilroy R."/>
            <person name="Ravi A."/>
            <person name="Getino M."/>
            <person name="Pursley I."/>
            <person name="Horton D.L."/>
            <person name="Alikhan N.F."/>
            <person name="Baker D."/>
            <person name="Gharbi K."/>
            <person name="Hall N."/>
            <person name="Watson M."/>
            <person name="Adriaenssens E.M."/>
            <person name="Foster-Nyarko E."/>
            <person name="Jarju S."/>
            <person name="Secka A."/>
            <person name="Antonio M."/>
            <person name="Oren A."/>
            <person name="Chaudhuri R.R."/>
            <person name="La Ragione R."/>
            <person name="Hildebrand F."/>
            <person name="Pallen M.J."/>
        </authorList>
    </citation>
    <scope>NUCLEOTIDE SEQUENCE</scope>
    <source>
        <strain evidence="2">ChiGjej4B4-12881</strain>
    </source>
</reference>
<protein>
    <submittedName>
        <fullName evidence="2">Aryl-sulfate sulfotransferase</fullName>
    </submittedName>
</protein>
<gene>
    <name evidence="2" type="ORF">IAA28_03150</name>
</gene>
<dbReference type="Proteomes" id="UP000886780">
    <property type="component" value="Unassembled WGS sequence"/>
</dbReference>
<proteinExistence type="predicted"/>
<dbReference type="PANTHER" id="PTHR35340">
    <property type="entry name" value="PQQ ENZYME REPEAT PROTEIN-RELATED"/>
    <property type="match status" value="1"/>
</dbReference>
<evidence type="ECO:0000313" key="3">
    <source>
        <dbReference type="Proteomes" id="UP000886780"/>
    </source>
</evidence>
<evidence type="ECO:0000259" key="1">
    <source>
        <dbReference type="Pfam" id="PF17425"/>
    </source>
</evidence>